<feature type="compositionally biased region" description="Basic and acidic residues" evidence="1">
    <location>
        <begin position="210"/>
        <end position="221"/>
    </location>
</feature>
<feature type="compositionally biased region" description="Acidic residues" evidence="1">
    <location>
        <begin position="237"/>
        <end position="247"/>
    </location>
</feature>
<name>A0A075UNK3_9PSEU</name>
<protein>
    <submittedName>
        <fullName evidence="2">Uncharacterized protein</fullName>
    </submittedName>
</protein>
<dbReference type="InterPro" id="IPR038332">
    <property type="entry name" value="PPE_sf"/>
</dbReference>
<dbReference type="Proteomes" id="UP000028492">
    <property type="component" value="Chromosome"/>
</dbReference>
<evidence type="ECO:0000313" key="2">
    <source>
        <dbReference type="EMBL" id="AIG73991.1"/>
    </source>
</evidence>
<proteinExistence type="predicted"/>
<reference evidence="2 3" key="1">
    <citation type="journal article" date="2014" name="J. Biotechnol.">
        <title>Complete genome sequence of the actinobacterium Amycolatopsis japonica MG417-CF17(T) (=DSM 44213T) producing (S,S)-N,N'-ethylenediaminedisuccinic acid.</title>
        <authorList>
            <person name="Stegmann E."/>
            <person name="Albersmeier A."/>
            <person name="Spohn M."/>
            <person name="Gert H."/>
            <person name="Weber T."/>
            <person name="Wohlleben W."/>
            <person name="Kalinowski J."/>
            <person name="Ruckert C."/>
        </authorList>
    </citation>
    <scope>NUCLEOTIDE SEQUENCE [LARGE SCALE GENOMIC DNA]</scope>
    <source>
        <strain evidence="3">MG417-CF17 (DSM 44213)</strain>
    </source>
</reference>
<dbReference type="Gene3D" id="1.20.1260.20">
    <property type="entry name" value="PPE superfamily"/>
    <property type="match status" value="1"/>
</dbReference>
<dbReference type="STRING" id="208439.AJAP_05355"/>
<dbReference type="AlphaFoldDB" id="A0A075UNK3"/>
<gene>
    <name evidence="2" type="ORF">AJAP_05355</name>
</gene>
<keyword evidence="3" id="KW-1185">Reference proteome</keyword>
<dbReference type="HOGENOM" id="CLU_093178_0_0_11"/>
<evidence type="ECO:0000313" key="3">
    <source>
        <dbReference type="Proteomes" id="UP000028492"/>
    </source>
</evidence>
<evidence type="ECO:0000256" key="1">
    <source>
        <dbReference type="SAM" id="MobiDB-lite"/>
    </source>
</evidence>
<organism evidence="2 3">
    <name type="scientific">Amycolatopsis japonica</name>
    <dbReference type="NCBI Taxonomy" id="208439"/>
    <lineage>
        <taxon>Bacteria</taxon>
        <taxon>Bacillati</taxon>
        <taxon>Actinomycetota</taxon>
        <taxon>Actinomycetes</taxon>
        <taxon>Pseudonocardiales</taxon>
        <taxon>Pseudonocardiaceae</taxon>
        <taxon>Amycolatopsis</taxon>
        <taxon>Amycolatopsis japonica group</taxon>
    </lineage>
</organism>
<sequence>MTEPAPYPEGDAATVQDAADFLSTVCGPAVATGVRVILDEIRKLLGDRTIPSSRATQWGEAQKTPSTVADGLNTKLGSLDAYWQGGAFDAFKTHTDRVVQECDLTAAKLGEVGSLLAQTIAFVHETWGMAIGFITKAAAGCASLFDPTEVLGAINDLATSYADLIENALSTMGEFASNVKAVEISALSFPAPGTLPSEVSNPDKWVLEPAPEHPPEDKKLPAEAGMAESPGGVTTPDEPDTAEAEPA</sequence>
<dbReference type="EMBL" id="CP008953">
    <property type="protein sequence ID" value="AIG73991.1"/>
    <property type="molecule type" value="Genomic_DNA"/>
</dbReference>
<accession>A0A075UNK3</accession>
<dbReference type="RefSeq" id="WP_148311450.1">
    <property type="nucleotide sequence ID" value="NZ_CP008953.1"/>
</dbReference>
<feature type="region of interest" description="Disordered" evidence="1">
    <location>
        <begin position="193"/>
        <end position="247"/>
    </location>
</feature>
<dbReference type="KEGG" id="aja:AJAP_05355"/>